<dbReference type="KEGG" id="mff:MFFC18_32410"/>
<reference evidence="2 3" key="1">
    <citation type="submission" date="2019-08" db="EMBL/GenBank/DDBJ databases">
        <title>Deep-cultivation of Planctomycetes and their phenomic and genomic characterization uncovers novel biology.</title>
        <authorList>
            <person name="Wiegand S."/>
            <person name="Jogler M."/>
            <person name="Boedeker C."/>
            <person name="Pinto D."/>
            <person name="Vollmers J."/>
            <person name="Rivas-Marin E."/>
            <person name="Kohn T."/>
            <person name="Peeters S.H."/>
            <person name="Heuer A."/>
            <person name="Rast P."/>
            <person name="Oberbeckmann S."/>
            <person name="Bunk B."/>
            <person name="Jeske O."/>
            <person name="Meyerdierks A."/>
            <person name="Storesund J.E."/>
            <person name="Kallscheuer N."/>
            <person name="Luecker S."/>
            <person name="Lage O.M."/>
            <person name="Pohl T."/>
            <person name="Merkel B.J."/>
            <person name="Hornburger P."/>
            <person name="Mueller R.-W."/>
            <person name="Bruemmer F."/>
            <person name="Labrenz M."/>
            <person name="Spormann A.M."/>
            <person name="Op den Camp H."/>
            <person name="Overmann J."/>
            <person name="Amann R."/>
            <person name="Jetten M.S.M."/>
            <person name="Mascher T."/>
            <person name="Medema M.H."/>
            <person name="Devos D.P."/>
            <person name="Kaster A.-K."/>
            <person name="Ovreas L."/>
            <person name="Rohde M."/>
            <person name="Galperin M.Y."/>
            <person name="Jogler C."/>
        </authorList>
    </citation>
    <scope>NUCLEOTIDE SEQUENCE [LARGE SCALE GENOMIC DNA]</scope>
    <source>
        <strain evidence="2 3">FC18</strain>
    </source>
</reference>
<sequence>MLEKEVQDRIRLSMIKEPETITISSRFKRGEARKPSLSVLNDAPPSKYPRKPTNALDRLEGKADYVRVGVEHFKQHDIFQLSDTDRDSIVEYMNKVLDGPDAEFNREIWDEIGKEGADLAERLTPQLKNEPMFNLCVAINESRVNMLASANRRLDHAIELFAKNDYPTRLPVYAMRLQNEIQSEYRPQTKYVDRVAAMKYWITSDFRARGIEERFAMDDVETFYRIAFQNRDLAALEEFIYCVEMNNTLPKWFQSMALAKYYYQLGYYYRGTGFANSVSEQGWAKLEENAKLAHKYFQEALEINPNYPESATGLMDVSRLGHSDKSEEFWFNKAIEHEVDYMAAYQLRLFGLMPRWEVRWRR</sequence>
<evidence type="ECO:0000313" key="3">
    <source>
        <dbReference type="Proteomes" id="UP000322214"/>
    </source>
</evidence>
<gene>
    <name evidence="2" type="ORF">MFFC18_32410</name>
</gene>
<keyword evidence="3" id="KW-1185">Reference proteome</keyword>
<feature type="region of interest" description="Disordered" evidence="1">
    <location>
        <begin position="34"/>
        <end position="54"/>
    </location>
</feature>
<dbReference type="InterPro" id="IPR011990">
    <property type="entry name" value="TPR-like_helical_dom_sf"/>
</dbReference>
<dbReference type="SUPFAM" id="SSF81901">
    <property type="entry name" value="HCP-like"/>
    <property type="match status" value="1"/>
</dbReference>
<dbReference type="STRING" id="980251.GCA_001642875_02833"/>
<dbReference type="EMBL" id="CP042912">
    <property type="protein sequence ID" value="QEG23343.1"/>
    <property type="molecule type" value="Genomic_DNA"/>
</dbReference>
<evidence type="ECO:0000313" key="2">
    <source>
        <dbReference type="EMBL" id="QEG23343.1"/>
    </source>
</evidence>
<evidence type="ECO:0008006" key="4">
    <source>
        <dbReference type="Google" id="ProtNLM"/>
    </source>
</evidence>
<name>A0A5B9PM22_9BACT</name>
<dbReference type="RefSeq" id="WP_075082164.1">
    <property type="nucleotide sequence ID" value="NZ_CP042912.1"/>
</dbReference>
<dbReference type="Gene3D" id="1.25.40.10">
    <property type="entry name" value="Tetratricopeptide repeat domain"/>
    <property type="match status" value="1"/>
</dbReference>
<accession>A0A5B9PM22</accession>
<dbReference type="OrthoDB" id="213842at2"/>
<organism evidence="2 3">
    <name type="scientific">Mariniblastus fucicola</name>
    <dbReference type="NCBI Taxonomy" id="980251"/>
    <lineage>
        <taxon>Bacteria</taxon>
        <taxon>Pseudomonadati</taxon>
        <taxon>Planctomycetota</taxon>
        <taxon>Planctomycetia</taxon>
        <taxon>Pirellulales</taxon>
        <taxon>Pirellulaceae</taxon>
        <taxon>Mariniblastus</taxon>
    </lineage>
</organism>
<proteinExistence type="predicted"/>
<evidence type="ECO:0000256" key="1">
    <source>
        <dbReference type="SAM" id="MobiDB-lite"/>
    </source>
</evidence>
<protein>
    <recommendedName>
        <fullName evidence="4">Tetratricopeptide repeat protein</fullName>
    </recommendedName>
</protein>
<dbReference type="Proteomes" id="UP000322214">
    <property type="component" value="Chromosome"/>
</dbReference>
<dbReference type="AlphaFoldDB" id="A0A5B9PM22"/>